<dbReference type="GO" id="GO:0045454">
    <property type="term" value="P:cell redox homeostasis"/>
    <property type="evidence" value="ECO:0007669"/>
    <property type="project" value="TreeGrafter"/>
</dbReference>
<dbReference type="InParanoid" id="A0A7L4YQS8"/>
<dbReference type="CDD" id="cd02976">
    <property type="entry name" value="NrdH"/>
    <property type="match status" value="1"/>
</dbReference>
<dbReference type="InterPro" id="IPR002109">
    <property type="entry name" value="Glutaredoxin"/>
</dbReference>
<protein>
    <submittedName>
        <fullName evidence="2">Mycoredoxin</fullName>
    </submittedName>
</protein>
<dbReference type="InterPro" id="IPR036249">
    <property type="entry name" value="Thioredoxin-like_sf"/>
</dbReference>
<dbReference type="RefSeq" id="WP_159546740.1">
    <property type="nucleotide sequence ID" value="NZ_CP047156.1"/>
</dbReference>
<dbReference type="PANTHER" id="PTHR34386:SF1">
    <property type="entry name" value="GLUTAREDOXIN-LIKE PROTEIN NRDH"/>
    <property type="match status" value="1"/>
</dbReference>
<organism evidence="2 3">
    <name type="scientific">Epidermidibacterium keratini</name>
    <dbReference type="NCBI Taxonomy" id="1891644"/>
    <lineage>
        <taxon>Bacteria</taxon>
        <taxon>Bacillati</taxon>
        <taxon>Actinomycetota</taxon>
        <taxon>Actinomycetes</taxon>
        <taxon>Sporichthyales</taxon>
        <taxon>Sporichthyaceae</taxon>
        <taxon>Epidermidibacterium</taxon>
    </lineage>
</organism>
<accession>A0A7L4YQS8</accession>
<dbReference type="InterPro" id="IPR011915">
    <property type="entry name" value="GlrX_actino"/>
</dbReference>
<dbReference type="PROSITE" id="PS50404">
    <property type="entry name" value="GST_NTER"/>
    <property type="match status" value="1"/>
</dbReference>
<evidence type="ECO:0000313" key="3">
    <source>
        <dbReference type="Proteomes" id="UP000463857"/>
    </source>
</evidence>
<proteinExistence type="predicted"/>
<dbReference type="Proteomes" id="UP000463857">
    <property type="component" value="Chromosome"/>
</dbReference>
<dbReference type="Gene3D" id="3.40.30.10">
    <property type="entry name" value="Glutaredoxin"/>
    <property type="match status" value="1"/>
</dbReference>
<dbReference type="GO" id="GO:0009055">
    <property type="term" value="F:electron transfer activity"/>
    <property type="evidence" value="ECO:0007669"/>
    <property type="project" value="TreeGrafter"/>
</dbReference>
<keyword evidence="3" id="KW-1185">Reference proteome</keyword>
<dbReference type="SUPFAM" id="SSF52833">
    <property type="entry name" value="Thioredoxin-like"/>
    <property type="match status" value="1"/>
</dbReference>
<name>A0A7L4YQS8_9ACTN</name>
<dbReference type="InterPro" id="IPR051548">
    <property type="entry name" value="Grx-like_ET"/>
</dbReference>
<dbReference type="Pfam" id="PF00462">
    <property type="entry name" value="Glutaredoxin"/>
    <property type="match status" value="1"/>
</dbReference>
<dbReference type="AlphaFoldDB" id="A0A7L4YQS8"/>
<feature type="domain" description="GST N-terminal" evidence="1">
    <location>
        <begin position="7"/>
        <end position="87"/>
    </location>
</feature>
<dbReference type="PANTHER" id="PTHR34386">
    <property type="entry name" value="GLUTAREDOXIN"/>
    <property type="match status" value="1"/>
</dbReference>
<dbReference type="OrthoDB" id="8991911at2"/>
<dbReference type="EMBL" id="CP047156">
    <property type="protein sequence ID" value="QHC01605.1"/>
    <property type="molecule type" value="Genomic_DNA"/>
</dbReference>
<dbReference type="KEGG" id="eke:EK0264_15775"/>
<gene>
    <name evidence="2" type="ORF">EK0264_15775</name>
</gene>
<reference evidence="2 3" key="1">
    <citation type="journal article" date="2018" name="Int. J. Syst. Evol. Microbiol.">
        <title>Epidermidibacterium keratini gen. nov., sp. nov., a member of the family Sporichthyaceae, isolated from keratin epidermis.</title>
        <authorList>
            <person name="Lee D.G."/>
            <person name="Trujillo M.E."/>
            <person name="Kang S."/>
            <person name="Nam J.J."/>
            <person name="Kim Y.J."/>
        </authorList>
    </citation>
    <scope>NUCLEOTIDE SEQUENCE [LARGE SCALE GENOMIC DNA]</scope>
    <source>
        <strain evidence="2 3">EPI-7</strain>
    </source>
</reference>
<dbReference type="NCBIfam" id="TIGR02200">
    <property type="entry name" value="GlrX_actino"/>
    <property type="match status" value="1"/>
</dbReference>
<dbReference type="InterPro" id="IPR004045">
    <property type="entry name" value="Glutathione_S-Trfase_N"/>
</dbReference>
<evidence type="ECO:0000259" key="1">
    <source>
        <dbReference type="PROSITE" id="PS50404"/>
    </source>
</evidence>
<sequence length="87" mass="9281">MATSEQPAITMYSTTWCPFCTSLRADLNSAGIEYAEVDVDRDPEAGELVKSLNNGNRVVPTLVFADGSSLTNPSVDEVQTQLAGSAR</sequence>
<dbReference type="PROSITE" id="PS51354">
    <property type="entry name" value="GLUTAREDOXIN_2"/>
    <property type="match status" value="1"/>
</dbReference>
<evidence type="ECO:0000313" key="2">
    <source>
        <dbReference type="EMBL" id="QHC01605.1"/>
    </source>
</evidence>